<dbReference type="PANTHER" id="PTHR31723:SF10">
    <property type="entry name" value="PATHOGEN-RELATED PROTEIN"/>
    <property type="match status" value="1"/>
</dbReference>
<keyword evidence="3" id="KW-1185">Reference proteome</keyword>
<evidence type="ECO:0000313" key="3">
    <source>
        <dbReference type="Proteomes" id="UP000050424"/>
    </source>
</evidence>
<dbReference type="Proteomes" id="UP000050424">
    <property type="component" value="Unassembled WGS sequence"/>
</dbReference>
<gene>
    <name evidence="2" type="ORF">AK830_g6904</name>
</gene>
<evidence type="ECO:0000313" key="2">
    <source>
        <dbReference type="EMBL" id="KPM39650.1"/>
    </source>
</evidence>
<dbReference type="SUPFAM" id="SSF54427">
    <property type="entry name" value="NTF2-like"/>
    <property type="match status" value="1"/>
</dbReference>
<name>A0A0P7BGN4_9HYPO</name>
<feature type="region of interest" description="Disordered" evidence="1">
    <location>
        <begin position="1"/>
        <end position="24"/>
    </location>
</feature>
<evidence type="ECO:0008006" key="4">
    <source>
        <dbReference type="Google" id="ProtNLM"/>
    </source>
</evidence>
<proteinExistence type="predicted"/>
<accession>A0A0P7BGN4</accession>
<dbReference type="Gene3D" id="3.10.450.50">
    <property type="match status" value="1"/>
</dbReference>
<sequence length="269" mass="30622">MASTEHHQTNAAEAPDAEPQVPAPVFPDYFLSPDAVLQDDAHWRFGRKPDYSKTRKAWEQTKEMNHAAGSLEELVENLVKNWEIEASYKTQAQEWRTIDATKYQFSVNGGSPQSAEEMAKIGTYNALIEPNKYYSPEHMDFSASHKAFKRMMPTFAWEVLDVYSGPPKAAFRWRHWGFMEGDYTAKNDRGEKVAMKSNGKKIEIKGVTVAELDDQLRILSLDTYFDPVDMFRQMETDGLNGHEEKLNGLSNGLKELALGQGSQCPFMRQ</sequence>
<dbReference type="PANTHER" id="PTHR31723">
    <property type="entry name" value="PATHOGENESIS-RELATED FAMILY PROTEIN"/>
    <property type="match status" value="1"/>
</dbReference>
<dbReference type="InterPro" id="IPR053218">
    <property type="entry name" value="Pathogen-related_defense"/>
</dbReference>
<dbReference type="EMBL" id="LKCW01000101">
    <property type="protein sequence ID" value="KPM39650.1"/>
    <property type="molecule type" value="Genomic_DNA"/>
</dbReference>
<dbReference type="OrthoDB" id="65445at2759"/>
<dbReference type="AlphaFoldDB" id="A0A0P7BGN4"/>
<dbReference type="InterPro" id="IPR032710">
    <property type="entry name" value="NTF2-like_dom_sf"/>
</dbReference>
<evidence type="ECO:0000256" key="1">
    <source>
        <dbReference type="SAM" id="MobiDB-lite"/>
    </source>
</evidence>
<organism evidence="2 3">
    <name type="scientific">Neonectria ditissima</name>
    <dbReference type="NCBI Taxonomy" id="78410"/>
    <lineage>
        <taxon>Eukaryota</taxon>
        <taxon>Fungi</taxon>
        <taxon>Dikarya</taxon>
        <taxon>Ascomycota</taxon>
        <taxon>Pezizomycotina</taxon>
        <taxon>Sordariomycetes</taxon>
        <taxon>Hypocreomycetidae</taxon>
        <taxon>Hypocreales</taxon>
        <taxon>Nectriaceae</taxon>
        <taxon>Neonectria</taxon>
    </lineage>
</organism>
<comment type="caution">
    <text evidence="2">The sequence shown here is derived from an EMBL/GenBank/DDBJ whole genome shotgun (WGS) entry which is preliminary data.</text>
</comment>
<protein>
    <recommendedName>
        <fullName evidence="4">Pathogen-related protein</fullName>
    </recommendedName>
</protein>
<reference evidence="2 3" key="1">
    <citation type="submission" date="2015-09" db="EMBL/GenBank/DDBJ databases">
        <title>Draft genome of a European isolate of the apple canker pathogen Neonectria ditissima.</title>
        <authorList>
            <person name="Gomez-Cortecero A."/>
            <person name="Harrison R.J."/>
            <person name="Armitage A.D."/>
        </authorList>
    </citation>
    <scope>NUCLEOTIDE SEQUENCE [LARGE SCALE GENOMIC DNA]</scope>
    <source>
        <strain evidence="2 3">R09/05</strain>
    </source>
</reference>